<reference evidence="1" key="1">
    <citation type="submission" date="2020-02" db="EMBL/GenBank/DDBJ databases">
        <authorList>
            <person name="Meier V. D."/>
        </authorList>
    </citation>
    <scope>NUCLEOTIDE SEQUENCE</scope>
    <source>
        <strain evidence="1">AVDCRST_MAG58</strain>
    </source>
</reference>
<dbReference type="AlphaFoldDB" id="A0A6J4R2L6"/>
<dbReference type="PANTHER" id="PTHR43857:SF1">
    <property type="entry name" value="YJGH FAMILY PROTEIN"/>
    <property type="match status" value="1"/>
</dbReference>
<dbReference type="Gene3D" id="3.30.1330.40">
    <property type="entry name" value="RutC-like"/>
    <property type="match status" value="1"/>
</dbReference>
<protein>
    <submittedName>
        <fullName evidence="1">RidA/YER057c/UK114 superfamily protein</fullName>
    </submittedName>
</protein>
<dbReference type="Pfam" id="PF01042">
    <property type="entry name" value="Ribonuc_L-PSP"/>
    <property type="match status" value="1"/>
</dbReference>
<dbReference type="CDD" id="cd00448">
    <property type="entry name" value="YjgF_YER057c_UK114_family"/>
    <property type="match status" value="1"/>
</dbReference>
<dbReference type="EMBL" id="CADCVF010000058">
    <property type="protein sequence ID" value="CAA9462436.1"/>
    <property type="molecule type" value="Genomic_DNA"/>
</dbReference>
<proteinExistence type="predicted"/>
<dbReference type="SUPFAM" id="SSF55298">
    <property type="entry name" value="YjgF-like"/>
    <property type="match status" value="1"/>
</dbReference>
<name>A0A6J4R2L6_9ACTN</name>
<gene>
    <name evidence="1" type="ORF">AVDCRST_MAG58-2728</name>
</gene>
<dbReference type="InterPro" id="IPR006175">
    <property type="entry name" value="YjgF/YER057c/UK114"/>
</dbReference>
<sequence length="131" mass="14314">MERRIINPWTWQDDFGYVQANEVSGAQRTLFLAGQASVDEEGRPVHPDDMGAQVAQAMDNLETVLREAGAQLSDVVRLNYYTTDVDRFFEASGVAVGRLAEAGCRPASTLLGVTRLAFPELLVEIEATAVV</sequence>
<dbReference type="PANTHER" id="PTHR43857">
    <property type="entry name" value="BLR7761 PROTEIN"/>
    <property type="match status" value="1"/>
</dbReference>
<organism evidence="1">
    <name type="scientific">uncultured Rubrobacteraceae bacterium</name>
    <dbReference type="NCBI Taxonomy" id="349277"/>
    <lineage>
        <taxon>Bacteria</taxon>
        <taxon>Bacillati</taxon>
        <taxon>Actinomycetota</taxon>
        <taxon>Rubrobacteria</taxon>
        <taxon>Rubrobacterales</taxon>
        <taxon>Rubrobacteraceae</taxon>
        <taxon>environmental samples</taxon>
    </lineage>
</organism>
<evidence type="ECO:0000313" key="1">
    <source>
        <dbReference type="EMBL" id="CAA9462436.1"/>
    </source>
</evidence>
<dbReference type="InterPro" id="IPR035959">
    <property type="entry name" value="RutC-like_sf"/>
</dbReference>
<accession>A0A6J4R2L6</accession>